<name>A0A7F5R0R8_AGRPL</name>
<dbReference type="Proteomes" id="UP000192223">
    <property type="component" value="Unplaced"/>
</dbReference>
<feature type="compositionally biased region" description="Polar residues" evidence="1">
    <location>
        <begin position="149"/>
        <end position="172"/>
    </location>
</feature>
<evidence type="ECO:0000256" key="1">
    <source>
        <dbReference type="SAM" id="MobiDB-lite"/>
    </source>
</evidence>
<dbReference type="PANTHER" id="PTHR38681:SF1">
    <property type="entry name" value="RETROVIRUS-RELATED POL POLYPROTEIN FROM TRANSPOSON 412-LIKE PROTEIN"/>
    <property type="match status" value="1"/>
</dbReference>
<dbReference type="AlphaFoldDB" id="A0A7F5R0R8"/>
<evidence type="ECO:0000313" key="2">
    <source>
        <dbReference type="Proteomes" id="UP000192223"/>
    </source>
</evidence>
<protein>
    <submittedName>
        <fullName evidence="3">Uncharacterized protein LOC112904712</fullName>
    </submittedName>
</protein>
<dbReference type="PANTHER" id="PTHR38681">
    <property type="entry name" value="RETROVIRUS-RELATED POL POLYPROTEIN FROM TRANSPOSON 412-LIKE PROTEIN-RELATED"/>
    <property type="match status" value="1"/>
</dbReference>
<reference evidence="3" key="1">
    <citation type="submission" date="2025-08" db="UniProtKB">
        <authorList>
            <consortium name="RefSeq"/>
        </authorList>
    </citation>
    <scope>IDENTIFICATION</scope>
    <source>
        <tissue evidence="3">Entire body</tissue>
    </source>
</reference>
<organism evidence="2 3">
    <name type="scientific">Agrilus planipennis</name>
    <name type="common">Emerald ash borer</name>
    <name type="synonym">Agrilus marcopoli</name>
    <dbReference type="NCBI Taxonomy" id="224129"/>
    <lineage>
        <taxon>Eukaryota</taxon>
        <taxon>Metazoa</taxon>
        <taxon>Ecdysozoa</taxon>
        <taxon>Arthropoda</taxon>
        <taxon>Hexapoda</taxon>
        <taxon>Insecta</taxon>
        <taxon>Pterygota</taxon>
        <taxon>Neoptera</taxon>
        <taxon>Endopterygota</taxon>
        <taxon>Coleoptera</taxon>
        <taxon>Polyphaga</taxon>
        <taxon>Elateriformia</taxon>
        <taxon>Buprestoidea</taxon>
        <taxon>Buprestidae</taxon>
        <taxon>Agrilinae</taxon>
        <taxon>Agrilus</taxon>
    </lineage>
</organism>
<gene>
    <name evidence="3" type="primary">LOC112904712</name>
</gene>
<evidence type="ECO:0000313" key="3">
    <source>
        <dbReference type="RefSeq" id="XP_025831261.1"/>
    </source>
</evidence>
<dbReference type="GeneID" id="112904712"/>
<keyword evidence="2" id="KW-1185">Reference proteome</keyword>
<sequence length="188" mass="21073">MVGRLHRQLKAAIKCHSSERWTEVLPTVLLGIRAAWKEVIDSISADLTYGQPLRLPGEFLTPRTNDDMEDFDADIRQLRQDFQELQPVPAKQVFVRNDGPKQSLQAPYEGPFPVVKRTAKTLTVHIKGKDVVISVDRVKPAYILPGNRDNTVITQTSASPQQPNQGGSATTRSGRRIRFTDRYQAGNP</sequence>
<accession>A0A7F5R0R8</accession>
<dbReference type="KEGG" id="apln:112904712"/>
<dbReference type="InParanoid" id="A0A7F5R0R8"/>
<feature type="region of interest" description="Disordered" evidence="1">
    <location>
        <begin position="149"/>
        <end position="188"/>
    </location>
</feature>
<dbReference type="RefSeq" id="XP_025831261.1">
    <property type="nucleotide sequence ID" value="XM_025975476.1"/>
</dbReference>
<dbReference type="OrthoDB" id="6778265at2759"/>
<proteinExistence type="predicted"/>